<proteinExistence type="predicted"/>
<name>A0A9J9LCD1_RHIWR</name>
<dbReference type="AlphaFoldDB" id="A0A9J9LCD1"/>
<dbReference type="OrthoDB" id="573272at2"/>
<sequence length="131" mass="15031">MDAIDRVHWERIHIDRFPHGACGHCSEMLAYYLQLRFGITANYVCKEFYDAHGARETSHAWLELGGLIIDISGDQFGWPAVIVTRHSDAHERGEGDLRHPFKLDPAWWSQQCAGVWAAIQRHLPDRHGCQV</sequence>
<organism evidence="1 2">
    <name type="scientific">Rhizorhabdus wittichii (strain DSM 6014 / CCUG 31198 / JCM 15750 / NBRC 105917 / EY 4224 / RW1)</name>
    <name type="common">Sphingomonas wittichii</name>
    <dbReference type="NCBI Taxonomy" id="392499"/>
    <lineage>
        <taxon>Bacteria</taxon>
        <taxon>Pseudomonadati</taxon>
        <taxon>Pseudomonadota</taxon>
        <taxon>Alphaproteobacteria</taxon>
        <taxon>Sphingomonadales</taxon>
        <taxon>Sphingomonadaceae</taxon>
        <taxon>Rhizorhabdus</taxon>
    </lineage>
</organism>
<reference evidence="1 2" key="1">
    <citation type="journal article" date="2010" name="J. Bacteriol.">
        <title>Genome sequence of the dioxin-mineralizing bacterium Sphingomonas wittichii RW1.</title>
        <authorList>
            <person name="Miller T.R."/>
            <person name="Delcher A.L."/>
            <person name="Salzberg S.L."/>
            <person name="Saunders E."/>
            <person name="Detter J.C."/>
            <person name="Halden R.U."/>
        </authorList>
    </citation>
    <scope>NUCLEOTIDE SEQUENCE [LARGE SCALE GENOMIC DNA]</scope>
    <source>
        <strain evidence="2">DSM 6014 / CCUG 31198 / JCM 15750 / NBRC 105917 / EY 4224 / RW1</strain>
    </source>
</reference>
<dbReference type="Proteomes" id="UP000001989">
    <property type="component" value="Chromosome"/>
</dbReference>
<dbReference type="KEGG" id="swi:Swit_0157"/>
<dbReference type="EMBL" id="CP000699">
    <property type="protein sequence ID" value="ABQ66528.1"/>
    <property type="molecule type" value="Genomic_DNA"/>
</dbReference>
<evidence type="ECO:0000313" key="1">
    <source>
        <dbReference type="EMBL" id="ABQ66528.1"/>
    </source>
</evidence>
<keyword evidence="2" id="KW-1185">Reference proteome</keyword>
<gene>
    <name evidence="1" type="ordered locus">Swit_0157</name>
</gene>
<protein>
    <submittedName>
        <fullName evidence="1">Uncharacterized protein</fullName>
    </submittedName>
</protein>
<evidence type="ECO:0000313" key="2">
    <source>
        <dbReference type="Proteomes" id="UP000001989"/>
    </source>
</evidence>
<accession>A0A9J9LCD1</accession>